<dbReference type="InterPro" id="IPR002563">
    <property type="entry name" value="Flavin_Rdtase-like_dom"/>
</dbReference>
<dbReference type="PANTHER" id="PTHR30466:SF11">
    <property type="entry name" value="FLAVIN-DEPENDENT MONOOXYGENASE, REDUCTASE SUBUNIT HSAB"/>
    <property type="match status" value="1"/>
</dbReference>
<dbReference type="InterPro" id="IPR050268">
    <property type="entry name" value="NADH-dep_flavin_reductase"/>
</dbReference>
<evidence type="ECO:0000256" key="1">
    <source>
        <dbReference type="ARBA" id="ARBA00008898"/>
    </source>
</evidence>
<sequence length="170" mass="18242">MDQNMKTFTPGSDTAHDLRRAFGRFGTGVTVVTVLSDDRPLGMTANSFSSVSLDPPLVLWSPAKSSLRHDAFAAASTFCIHVLAADQLMLAQHFAKQGHDFAGFDWIEGPDGVPTFRGCLATFHCTTYAVHPAGDHSLILGHVKHAAETPGTAKALLFNEGQFGQFKPDA</sequence>
<accession>A0A927D0Z0</accession>
<feature type="domain" description="Flavin reductase like" evidence="3">
    <location>
        <begin position="22"/>
        <end position="165"/>
    </location>
</feature>
<evidence type="ECO:0000256" key="2">
    <source>
        <dbReference type="ARBA" id="ARBA00023002"/>
    </source>
</evidence>
<dbReference type="Pfam" id="PF01613">
    <property type="entry name" value="Flavin_Reduct"/>
    <property type="match status" value="1"/>
</dbReference>
<evidence type="ECO:0000313" key="5">
    <source>
        <dbReference type="Proteomes" id="UP000635142"/>
    </source>
</evidence>
<dbReference type="SMART" id="SM00903">
    <property type="entry name" value="Flavin_Reduct"/>
    <property type="match status" value="1"/>
</dbReference>
<proteinExistence type="inferred from homology"/>
<keyword evidence="5" id="KW-1185">Reference proteome</keyword>
<dbReference type="GO" id="GO:0042602">
    <property type="term" value="F:riboflavin reductase (NADPH) activity"/>
    <property type="evidence" value="ECO:0007669"/>
    <property type="project" value="TreeGrafter"/>
</dbReference>
<dbReference type="GO" id="GO:0010181">
    <property type="term" value="F:FMN binding"/>
    <property type="evidence" value="ECO:0007669"/>
    <property type="project" value="InterPro"/>
</dbReference>
<dbReference type="SUPFAM" id="SSF50475">
    <property type="entry name" value="FMN-binding split barrel"/>
    <property type="match status" value="1"/>
</dbReference>
<dbReference type="EMBL" id="JACTAG010000001">
    <property type="protein sequence ID" value="MBD3662421.1"/>
    <property type="molecule type" value="Genomic_DNA"/>
</dbReference>
<reference evidence="4" key="1">
    <citation type="submission" date="2020-08" db="EMBL/GenBank/DDBJ databases">
        <title>Sulfitobacter aestuariivivens sp. nov., isolated from a tidal flat.</title>
        <authorList>
            <person name="Park S."/>
            <person name="Yoon J.-H."/>
        </authorList>
    </citation>
    <scope>NUCLEOTIDE SEQUENCE</scope>
    <source>
        <strain evidence="4">TSTF-M16</strain>
    </source>
</reference>
<comment type="caution">
    <text evidence="4">The sequence shown here is derived from an EMBL/GenBank/DDBJ whole genome shotgun (WGS) entry which is preliminary data.</text>
</comment>
<gene>
    <name evidence="4" type="ORF">H9Q16_00645</name>
</gene>
<dbReference type="Proteomes" id="UP000635142">
    <property type="component" value="Unassembled WGS sequence"/>
</dbReference>
<dbReference type="InterPro" id="IPR012349">
    <property type="entry name" value="Split_barrel_FMN-bd"/>
</dbReference>
<dbReference type="Gene3D" id="2.30.110.10">
    <property type="entry name" value="Electron Transport, Fmn-binding Protein, Chain A"/>
    <property type="match status" value="1"/>
</dbReference>
<evidence type="ECO:0000259" key="3">
    <source>
        <dbReference type="SMART" id="SM00903"/>
    </source>
</evidence>
<name>A0A927D0Z0_9RHOB</name>
<protein>
    <submittedName>
        <fullName evidence="4">Flavin reductase</fullName>
    </submittedName>
</protein>
<comment type="similarity">
    <text evidence="1">Belongs to the non-flavoprotein flavin reductase family.</text>
</comment>
<dbReference type="PANTHER" id="PTHR30466">
    <property type="entry name" value="FLAVIN REDUCTASE"/>
    <property type="match status" value="1"/>
</dbReference>
<organism evidence="4 5">
    <name type="scientific">Sulfitobacter aestuariivivens</name>
    <dbReference type="NCBI Taxonomy" id="2766981"/>
    <lineage>
        <taxon>Bacteria</taxon>
        <taxon>Pseudomonadati</taxon>
        <taxon>Pseudomonadota</taxon>
        <taxon>Alphaproteobacteria</taxon>
        <taxon>Rhodobacterales</taxon>
        <taxon>Roseobacteraceae</taxon>
        <taxon>Sulfitobacter</taxon>
    </lineage>
</organism>
<evidence type="ECO:0000313" key="4">
    <source>
        <dbReference type="EMBL" id="MBD3662421.1"/>
    </source>
</evidence>
<keyword evidence="2" id="KW-0560">Oxidoreductase</keyword>
<dbReference type="AlphaFoldDB" id="A0A927D0Z0"/>